<feature type="domain" description="Fumarate lyase N-terminal" evidence="6">
    <location>
        <begin position="13"/>
        <end position="340"/>
    </location>
</feature>
<evidence type="ECO:0000256" key="1">
    <source>
        <dbReference type="ARBA" id="ARBA00009084"/>
    </source>
</evidence>
<dbReference type="InterPro" id="IPR005677">
    <property type="entry name" value="Fum_hydII"/>
</dbReference>
<dbReference type="CDD" id="cd01362">
    <property type="entry name" value="Fumarase_classII"/>
    <property type="match status" value="1"/>
</dbReference>
<evidence type="ECO:0000256" key="2">
    <source>
        <dbReference type="ARBA" id="ARBA00022490"/>
    </source>
</evidence>
<comment type="function">
    <text evidence="5">Involved in the TCA cycle. Catalyzes the stereospecific interconversion of fumarate to L-malate.</text>
</comment>
<protein>
    <recommendedName>
        <fullName evidence="5">Fumarate hydratase class II</fullName>
        <shortName evidence="5">Fumarase C</shortName>
        <ecNumber evidence="5">4.2.1.2</ecNumber>
    </recommendedName>
    <alternativeName>
        <fullName evidence="5">Aerobic fumarase</fullName>
    </alternativeName>
    <alternativeName>
        <fullName evidence="5">Iron-independent fumarase</fullName>
    </alternativeName>
</protein>
<dbReference type="RefSeq" id="WP_323439519.1">
    <property type="nucleotide sequence ID" value="NZ_JAYFUH010000249.1"/>
</dbReference>
<evidence type="ECO:0000259" key="6">
    <source>
        <dbReference type="Pfam" id="PF00206"/>
    </source>
</evidence>
<evidence type="ECO:0000256" key="3">
    <source>
        <dbReference type="ARBA" id="ARBA00022532"/>
    </source>
</evidence>
<dbReference type="Pfam" id="PF00206">
    <property type="entry name" value="Lyase_1"/>
    <property type="match status" value="1"/>
</dbReference>
<comment type="catalytic activity">
    <reaction evidence="5">
        <text>(S)-malate = fumarate + H2O</text>
        <dbReference type="Rhea" id="RHEA:12460"/>
        <dbReference type="ChEBI" id="CHEBI:15377"/>
        <dbReference type="ChEBI" id="CHEBI:15589"/>
        <dbReference type="ChEBI" id="CHEBI:29806"/>
        <dbReference type="EC" id="4.2.1.2"/>
    </reaction>
</comment>
<feature type="binding site" description="in site B" evidence="5">
    <location>
        <begin position="127"/>
        <end position="130"/>
    </location>
    <ligand>
        <name>substrate</name>
    </ligand>
</feature>
<feature type="domain" description="Fumarase C C-terminal" evidence="7">
    <location>
        <begin position="406"/>
        <end position="458"/>
    </location>
</feature>
<dbReference type="Proteomes" id="UP001301653">
    <property type="component" value="Unassembled WGS sequence"/>
</dbReference>
<evidence type="ECO:0000313" key="9">
    <source>
        <dbReference type="Proteomes" id="UP001301653"/>
    </source>
</evidence>
<dbReference type="InterPro" id="IPR022761">
    <property type="entry name" value="Fumarate_lyase_N"/>
</dbReference>
<comment type="similarity">
    <text evidence="1 5">Belongs to the class-II fumarase/aspartase family. Fumarase subfamily.</text>
</comment>
<feature type="site" description="Important for catalytic activity" evidence="5">
    <location>
        <position position="329"/>
    </location>
</feature>
<feature type="active site" evidence="5">
    <location>
        <position position="316"/>
    </location>
</feature>
<sequence>MSKGFRVEHDSMGELQVPDEALWGAQTQRAVQNFPVSGQRMPREFIRALGLIKGAAAEVNTGLGLLPKGVGKAIQAAAQDVAAGAHDAHFPIDVYQTGSGTSSNMNANEVIATLANQGGKAGKTAVHPNDHVNLGQSSNDVIPTAIRVSAQLATVETLLPALRHLRKTIDKRGRGLGKVVKTGRTHLMDAMPLTFAQEFGAWSAQLTSAQGRIEDALKRLRRLPLGGTAIGTGINADPRFGGKVAKVLSTGTGVKFDSADNKFEGLAAQDDAVELSGQFNALAVALIKIANDLRWMNSGPLAGLGEVELPALQPGSSIMPGKVNPVIPEATVMAAAQVIGHHTAITVAGQTGNFQLNVTLPLIAANLLDSIQLLSSVMNLLADKVFAGLVVKQERVREALARNPILVTALNPIIGYEKAAAIAKRAYKEQRPVLEVAVEDSGLSEAELKRLLDPAALTLGGIHDH</sequence>
<name>A0ABU5VAX8_9GAMM</name>
<evidence type="ECO:0000256" key="5">
    <source>
        <dbReference type="HAMAP-Rule" id="MF_00743"/>
    </source>
</evidence>
<keyword evidence="9" id="KW-1185">Reference proteome</keyword>
<comment type="subunit">
    <text evidence="5">Homotetramer.</text>
</comment>
<feature type="binding site" evidence="5">
    <location>
        <begin position="322"/>
        <end position="324"/>
    </location>
    <ligand>
        <name>substrate</name>
    </ligand>
</feature>
<proteinExistence type="inferred from homology"/>
<dbReference type="Pfam" id="PF10415">
    <property type="entry name" value="FumaraseC_C"/>
    <property type="match status" value="1"/>
</dbReference>
<dbReference type="InterPro" id="IPR000362">
    <property type="entry name" value="Fumarate_lyase_fam"/>
</dbReference>
<dbReference type="Gene3D" id="1.10.275.10">
    <property type="entry name" value="Fumarase/aspartase (N-terminal domain)"/>
    <property type="match status" value="1"/>
</dbReference>
<evidence type="ECO:0000259" key="7">
    <source>
        <dbReference type="Pfam" id="PF10415"/>
    </source>
</evidence>
<comment type="subcellular location">
    <subcellularLocation>
        <location evidence="5">Cytoplasm</location>
    </subcellularLocation>
</comment>
<accession>A0ABU5VAX8</accession>
<dbReference type="SUPFAM" id="SSF48557">
    <property type="entry name" value="L-aspartase-like"/>
    <property type="match status" value="1"/>
</dbReference>
<keyword evidence="2 5" id="KW-0963">Cytoplasm</keyword>
<feature type="binding site" evidence="5">
    <location>
        <begin position="99"/>
        <end position="101"/>
    </location>
    <ligand>
        <name>substrate</name>
    </ligand>
</feature>
<feature type="active site" description="Proton donor/acceptor" evidence="5">
    <location>
        <position position="186"/>
    </location>
</feature>
<dbReference type="EC" id="4.2.1.2" evidence="5"/>
<comment type="pathway">
    <text evidence="5">Carbohydrate metabolism; tricarboxylic acid cycle; (S)-malate from fumarate: step 1/1.</text>
</comment>
<dbReference type="NCBIfam" id="NF008909">
    <property type="entry name" value="PRK12273.1"/>
    <property type="match status" value="1"/>
</dbReference>
<dbReference type="Gene3D" id="1.10.40.30">
    <property type="entry name" value="Fumarase/aspartase (C-terminal domain)"/>
    <property type="match status" value="1"/>
</dbReference>
<dbReference type="PANTHER" id="PTHR11444:SF22">
    <property type="entry name" value="FUMARATE HYDRATASE CLASS II"/>
    <property type="match status" value="1"/>
</dbReference>
<dbReference type="PANTHER" id="PTHR11444">
    <property type="entry name" value="ASPARTATEAMMONIA/ARGININOSUCCINATE/ADENYLOSUCCINATE LYASE"/>
    <property type="match status" value="1"/>
</dbReference>
<feature type="binding site" evidence="5">
    <location>
        <position position="185"/>
    </location>
    <ligand>
        <name>substrate</name>
    </ligand>
</feature>
<evidence type="ECO:0000256" key="4">
    <source>
        <dbReference type="ARBA" id="ARBA00023239"/>
    </source>
</evidence>
<dbReference type="EMBL" id="JAYFUH010000249">
    <property type="protein sequence ID" value="MEA5669210.1"/>
    <property type="molecule type" value="Genomic_DNA"/>
</dbReference>
<gene>
    <name evidence="5" type="primary">fumC</name>
    <name evidence="8" type="ORF">VA603_16880</name>
</gene>
<organism evidence="8 9">
    <name type="scientific">Stenotrophomonas capsici</name>
    <dbReference type="NCBI Taxonomy" id="3110230"/>
    <lineage>
        <taxon>Bacteria</taxon>
        <taxon>Pseudomonadati</taxon>
        <taxon>Pseudomonadota</taxon>
        <taxon>Gammaproteobacteria</taxon>
        <taxon>Lysobacterales</taxon>
        <taxon>Lysobacteraceae</taxon>
        <taxon>Stenotrophomonas</taxon>
    </lineage>
</organism>
<dbReference type="PRINTS" id="PR00145">
    <property type="entry name" value="ARGSUCLYASE"/>
</dbReference>
<dbReference type="InterPro" id="IPR008948">
    <property type="entry name" value="L-Aspartase-like"/>
</dbReference>
<keyword evidence="4 5" id="KW-0456">Lyase</keyword>
<dbReference type="GO" id="GO:0004333">
    <property type="term" value="F:fumarate hydratase activity"/>
    <property type="evidence" value="ECO:0007669"/>
    <property type="project" value="UniProtKB-EC"/>
</dbReference>
<dbReference type="PROSITE" id="PS00163">
    <property type="entry name" value="FUMARATE_LYASES"/>
    <property type="match status" value="1"/>
</dbReference>
<keyword evidence="3 5" id="KW-0816">Tricarboxylic acid cycle</keyword>
<dbReference type="HAMAP" id="MF_00743">
    <property type="entry name" value="FumaraseC"/>
    <property type="match status" value="1"/>
</dbReference>
<dbReference type="InterPro" id="IPR024083">
    <property type="entry name" value="Fumarase/histidase_N"/>
</dbReference>
<dbReference type="PRINTS" id="PR00149">
    <property type="entry name" value="FUMRATELYASE"/>
</dbReference>
<feature type="binding site" evidence="5">
    <location>
        <position position="317"/>
    </location>
    <ligand>
        <name>substrate</name>
    </ligand>
</feature>
<evidence type="ECO:0000313" key="8">
    <source>
        <dbReference type="EMBL" id="MEA5669210.1"/>
    </source>
</evidence>
<dbReference type="InterPro" id="IPR018951">
    <property type="entry name" value="Fumarase_C_C"/>
</dbReference>
<comment type="caution">
    <text evidence="8">The sequence shown here is derived from an EMBL/GenBank/DDBJ whole genome shotgun (WGS) entry which is preliminary data.</text>
</comment>
<dbReference type="InterPro" id="IPR020557">
    <property type="entry name" value="Fumarate_lyase_CS"/>
</dbReference>
<feature type="binding site" evidence="5">
    <location>
        <begin position="137"/>
        <end position="139"/>
    </location>
    <ligand>
        <name>substrate</name>
    </ligand>
</feature>
<dbReference type="Gene3D" id="1.20.200.10">
    <property type="entry name" value="Fumarase/aspartase (Central domain)"/>
    <property type="match status" value="1"/>
</dbReference>
<reference evidence="8 9" key="1">
    <citation type="submission" date="2023-12" db="EMBL/GenBank/DDBJ databases">
        <title>Stenotrophomonas guangdongensis sp. nov., isolated from wilted pepper plants (Capsicum annuum).</title>
        <authorList>
            <person name="Qiu M."/>
            <person name="Li Y."/>
            <person name="Liu Q."/>
            <person name="Zhang X."/>
            <person name="Huang Y."/>
            <person name="Guo R."/>
            <person name="Hu M."/>
            <person name="Zhou J."/>
            <person name="Zhou X."/>
        </authorList>
    </citation>
    <scope>NUCLEOTIDE SEQUENCE [LARGE SCALE GENOMIC DNA]</scope>
    <source>
        <strain evidence="8 9">MH1</strain>
    </source>
</reference>
<comment type="miscellaneous">
    <text evidence="5">There are 2 substrate-binding sites: the catalytic A site, and the non-catalytic B site that may play a role in the transfer of substrate or product between the active site and the solvent. Alternatively, the B site may bind allosteric effectors.</text>
</comment>